<dbReference type="InterPro" id="IPR010131">
    <property type="entry name" value="MdtP/NodT-like"/>
</dbReference>
<name>A0A0R0CHE1_9GAMM</name>
<keyword evidence="6 10" id="KW-0472">Membrane</keyword>
<keyword evidence="13" id="KW-1185">Reference proteome</keyword>
<dbReference type="Gene3D" id="2.20.200.10">
    <property type="entry name" value="Outer membrane efflux proteins (OEP)"/>
    <property type="match status" value="1"/>
</dbReference>
<evidence type="ECO:0000256" key="7">
    <source>
        <dbReference type="ARBA" id="ARBA00023139"/>
    </source>
</evidence>
<protein>
    <submittedName>
        <fullName evidence="12">Multidrug RND transporter</fullName>
    </submittedName>
</protein>
<evidence type="ECO:0000256" key="3">
    <source>
        <dbReference type="ARBA" id="ARBA00022452"/>
    </source>
</evidence>
<comment type="caution">
    <text evidence="12">The sequence shown here is derived from an EMBL/GenBank/DDBJ whole genome shotgun (WGS) entry which is preliminary data.</text>
</comment>
<comment type="similarity">
    <text evidence="2 10">Belongs to the outer membrane factor (OMF) (TC 1.B.17) family.</text>
</comment>
<dbReference type="Gene3D" id="1.20.1600.10">
    <property type="entry name" value="Outer membrane efflux proteins (OEP)"/>
    <property type="match status" value="1"/>
</dbReference>
<dbReference type="SUPFAM" id="SSF56954">
    <property type="entry name" value="Outer membrane efflux proteins (OEP)"/>
    <property type="match status" value="1"/>
</dbReference>
<feature type="coiled-coil region" evidence="11">
    <location>
        <begin position="395"/>
        <end position="422"/>
    </location>
</feature>
<evidence type="ECO:0000256" key="8">
    <source>
        <dbReference type="ARBA" id="ARBA00023288"/>
    </source>
</evidence>
<dbReference type="PANTHER" id="PTHR30203">
    <property type="entry name" value="OUTER MEMBRANE CATION EFFLUX PROTEIN"/>
    <property type="match status" value="1"/>
</dbReference>
<dbReference type="GO" id="GO:0015562">
    <property type="term" value="F:efflux transmembrane transporter activity"/>
    <property type="evidence" value="ECO:0007669"/>
    <property type="project" value="InterPro"/>
</dbReference>
<evidence type="ECO:0000256" key="5">
    <source>
        <dbReference type="ARBA" id="ARBA00022729"/>
    </source>
</evidence>
<dbReference type="Pfam" id="PF02321">
    <property type="entry name" value="OEP"/>
    <property type="match status" value="2"/>
</dbReference>
<evidence type="ECO:0000256" key="2">
    <source>
        <dbReference type="ARBA" id="ARBA00007613"/>
    </source>
</evidence>
<evidence type="ECO:0000256" key="6">
    <source>
        <dbReference type="ARBA" id="ARBA00023136"/>
    </source>
</evidence>
<keyword evidence="7 10" id="KW-0564">Palmitate</keyword>
<dbReference type="STRING" id="344882.ABB29_11080"/>
<keyword evidence="5 10" id="KW-0732">Signal</keyword>
<evidence type="ECO:0000256" key="10">
    <source>
        <dbReference type="RuleBase" id="RU362097"/>
    </source>
</evidence>
<feature type="coiled-coil region" evidence="11">
    <location>
        <begin position="231"/>
        <end position="265"/>
    </location>
</feature>
<evidence type="ECO:0000313" key="12">
    <source>
        <dbReference type="EMBL" id="KRG69215.1"/>
    </source>
</evidence>
<evidence type="ECO:0000256" key="9">
    <source>
        <dbReference type="ARBA" id="ARBA00037313"/>
    </source>
</evidence>
<keyword evidence="11" id="KW-0175">Coiled coil</keyword>
<keyword evidence="8 10" id="KW-0449">Lipoprotein</keyword>
<evidence type="ECO:0000313" key="13">
    <source>
        <dbReference type="Proteomes" id="UP000052052"/>
    </source>
</evidence>
<comment type="subcellular location">
    <subcellularLocation>
        <location evidence="10">Cell outer membrane</location>
        <topology evidence="10">Lipid-anchor</topology>
    </subcellularLocation>
    <subcellularLocation>
        <location evidence="1">Membrane</location>
    </subcellularLocation>
</comment>
<organism evidence="12 13">
    <name type="scientific">Pseudoxanthomonas dokdonensis</name>
    <dbReference type="NCBI Taxonomy" id="344882"/>
    <lineage>
        <taxon>Bacteria</taxon>
        <taxon>Pseudomonadati</taxon>
        <taxon>Pseudomonadota</taxon>
        <taxon>Gammaproteobacteria</taxon>
        <taxon>Lysobacterales</taxon>
        <taxon>Lysobacteraceae</taxon>
        <taxon>Pseudoxanthomonas</taxon>
    </lineage>
</organism>
<dbReference type="PANTHER" id="PTHR30203:SF20">
    <property type="entry name" value="MULTIDRUG RESISTANCE OUTER MEMBRANE PROTEIN MDTP-RELATED"/>
    <property type="match status" value="1"/>
</dbReference>
<dbReference type="GO" id="GO:0009279">
    <property type="term" value="C:cell outer membrane"/>
    <property type="evidence" value="ECO:0007669"/>
    <property type="project" value="UniProtKB-SubCell"/>
</dbReference>
<comment type="function">
    <text evidence="9">Could be involved in resistance to puromycin, acriflavine and tetraphenylarsonium chloride.</text>
</comment>
<dbReference type="PATRIC" id="fig|344882.3.peg.583"/>
<reference evidence="12 13" key="1">
    <citation type="submission" date="2015-05" db="EMBL/GenBank/DDBJ databases">
        <title>Genome sequencing and analysis of members of genus Stenotrophomonas.</title>
        <authorList>
            <person name="Patil P.P."/>
            <person name="Midha S."/>
            <person name="Patil P.B."/>
        </authorList>
    </citation>
    <scope>NUCLEOTIDE SEQUENCE [LARGE SCALE GENOMIC DNA]</scope>
    <source>
        <strain evidence="12 13">DSM 21858</strain>
    </source>
</reference>
<dbReference type="EMBL" id="LDJL01000011">
    <property type="protein sequence ID" value="KRG69215.1"/>
    <property type="molecule type" value="Genomic_DNA"/>
</dbReference>
<dbReference type="Proteomes" id="UP000052052">
    <property type="component" value="Unassembled WGS sequence"/>
</dbReference>
<evidence type="ECO:0000256" key="11">
    <source>
        <dbReference type="SAM" id="Coils"/>
    </source>
</evidence>
<keyword evidence="4 10" id="KW-0812">Transmembrane</keyword>
<keyword evidence="3 10" id="KW-1134">Transmembrane beta strand</keyword>
<dbReference type="AlphaFoldDB" id="A0A0R0CHE1"/>
<evidence type="ECO:0000256" key="4">
    <source>
        <dbReference type="ARBA" id="ARBA00022692"/>
    </source>
</evidence>
<feature type="chain" id="PRO_5005967168" evidence="10">
    <location>
        <begin position="30"/>
        <end position="497"/>
    </location>
</feature>
<evidence type="ECO:0000256" key="1">
    <source>
        <dbReference type="ARBA" id="ARBA00004370"/>
    </source>
</evidence>
<proteinExistence type="inferred from homology"/>
<gene>
    <name evidence="12" type="ORF">ABB29_11080</name>
</gene>
<accession>A0A0R0CHE1</accession>
<dbReference type="InterPro" id="IPR003423">
    <property type="entry name" value="OMP_efflux"/>
</dbReference>
<sequence>MMSTQYSLLRSPLAAAMTVVMLLSGCVSTGGLAPAGQPSDADSLTASQSLSAHALSDAAFPRQDWWNALGDPQLDALINEALQGTPSLDAADARLRKARAQAGLANAARKPTLAGSAQYAGAILPETLAEPPLGGEYLPADVLALDFKWNLDLWGGKRAQWEAAVGQAKAAEVEAQAARVTLAANIARAYINLAQAYDARDVANHEHQRATDLLSLAQQRVDAGLDNNLQLRQAESTLASSEQQAQAAQQQIDALGNAIAALLGKGPDRSLSIARPQVLQATTPAIPSVLPSELLGHRADVVAARWQVEAANRGIDARKASFKPSVNLNLFVGLASDGLSDLFSSDALLGFGGPALSLPIFEGGALRNQLDAADADYDLAVASYNQTLVGALNEVTDALQAAQSLDQQIASAQRARQAAQAAWDLARTRYSAGLGTQIDVLAAQRPLLQIEQQLTSLQAQRLMSMVDLDTALGGGLVLEDAPLPIADTSSKSPVDTP</sequence>
<feature type="signal peptide" evidence="10">
    <location>
        <begin position="1"/>
        <end position="29"/>
    </location>
</feature>
<dbReference type="NCBIfam" id="TIGR01845">
    <property type="entry name" value="outer_NodT"/>
    <property type="match status" value="1"/>
</dbReference>